<dbReference type="Pfam" id="PF02746">
    <property type="entry name" value="MR_MLE_N"/>
    <property type="match status" value="1"/>
</dbReference>
<dbReference type="Proteomes" id="UP001174909">
    <property type="component" value="Unassembled WGS sequence"/>
</dbReference>
<proteinExistence type="predicted"/>
<dbReference type="InterPro" id="IPR029065">
    <property type="entry name" value="Enolase_C-like"/>
</dbReference>
<evidence type="ECO:0000313" key="4">
    <source>
        <dbReference type="Proteomes" id="UP001174909"/>
    </source>
</evidence>
<name>A0AA35WPF8_GEOBA</name>
<keyword evidence="4" id="KW-1185">Reference proteome</keyword>
<dbReference type="Gene3D" id="3.30.390.10">
    <property type="entry name" value="Enolase-like, N-terminal domain"/>
    <property type="match status" value="1"/>
</dbReference>
<dbReference type="InterPro" id="IPR013341">
    <property type="entry name" value="Mandelate_racemase_N_dom"/>
</dbReference>
<dbReference type="InterPro" id="IPR036849">
    <property type="entry name" value="Enolase-like_C_sf"/>
</dbReference>
<sequence length="314" mass="35004">MVEEFGKVLIGKDPHRIEEHWQTLYHHFHVRGGVVQMSAISGIEIALWDIKGKALGVPVYQLLGGAMRDKIWCYGRWDGLTVEDAVENALRHTEQGLTALKGDPFDHRGVGDDVELLVEVHGRLAPADAIRIGNAMEQYRPFVYEEPVPPQNLDALQRVAEQVNIPLATGERLYTKWDYTDLLQRQIVKMIQPDIVQGGGISELKKIAAMAEAHYVGFQPHNPYGPLCTIASLHLDACVPNFMIQEGGIHPWFQDACTGDFPVQKDGFLPLPTAPGIGVGMDEDWLKANPWRDDAAVWRPADGTIASMQQTNWS</sequence>
<evidence type="ECO:0000259" key="2">
    <source>
        <dbReference type="SMART" id="SM00922"/>
    </source>
</evidence>
<dbReference type="SMART" id="SM00922">
    <property type="entry name" value="MR_MLE"/>
    <property type="match status" value="1"/>
</dbReference>
<dbReference type="SFLD" id="SFLDS00001">
    <property type="entry name" value="Enolase"/>
    <property type="match status" value="1"/>
</dbReference>
<dbReference type="Pfam" id="PF13378">
    <property type="entry name" value="MR_MLE_C"/>
    <property type="match status" value="1"/>
</dbReference>
<dbReference type="InterPro" id="IPR029017">
    <property type="entry name" value="Enolase-like_N"/>
</dbReference>
<dbReference type="InterPro" id="IPR013342">
    <property type="entry name" value="Mandelate_racemase_C"/>
</dbReference>
<protein>
    <submittedName>
        <fullName evidence="3">D-galactonate dehydratase</fullName>
    </submittedName>
</protein>
<dbReference type="Gene3D" id="3.20.20.120">
    <property type="entry name" value="Enolase-like C-terminal domain"/>
    <property type="match status" value="1"/>
</dbReference>
<keyword evidence="1" id="KW-0456">Lyase</keyword>
<dbReference type="SFLD" id="SFLDG00179">
    <property type="entry name" value="mandelate_racemase"/>
    <property type="match status" value="1"/>
</dbReference>
<reference evidence="3" key="1">
    <citation type="submission" date="2023-03" db="EMBL/GenBank/DDBJ databases">
        <authorList>
            <person name="Steffen K."/>
            <person name="Cardenas P."/>
        </authorList>
    </citation>
    <scope>NUCLEOTIDE SEQUENCE</scope>
</reference>
<evidence type="ECO:0000256" key="1">
    <source>
        <dbReference type="ARBA" id="ARBA00023239"/>
    </source>
</evidence>
<dbReference type="SUPFAM" id="SSF54826">
    <property type="entry name" value="Enolase N-terminal domain-like"/>
    <property type="match status" value="1"/>
</dbReference>
<accession>A0AA35WPF8</accession>
<dbReference type="PROSITE" id="PS00908">
    <property type="entry name" value="MR_MLE_1"/>
    <property type="match status" value="1"/>
</dbReference>
<dbReference type="AlphaFoldDB" id="A0AA35WPF8"/>
<comment type="caution">
    <text evidence="3">The sequence shown here is derived from an EMBL/GenBank/DDBJ whole genome shotgun (WGS) entry which is preliminary data.</text>
</comment>
<feature type="domain" description="Mandelate racemase/muconate lactonizing enzyme C-terminal" evidence="2">
    <location>
        <begin position="82"/>
        <end position="166"/>
    </location>
</feature>
<evidence type="ECO:0000313" key="3">
    <source>
        <dbReference type="EMBL" id="CAI8027969.1"/>
    </source>
</evidence>
<dbReference type="InterPro" id="IPR018110">
    <property type="entry name" value="Mandel_Rmase/mucon_lact_enz_CS"/>
</dbReference>
<dbReference type="EMBL" id="CASHTH010002311">
    <property type="protein sequence ID" value="CAI8027969.1"/>
    <property type="molecule type" value="Genomic_DNA"/>
</dbReference>
<dbReference type="PANTHER" id="PTHR48080:SF2">
    <property type="entry name" value="D-GALACTONATE DEHYDRATASE"/>
    <property type="match status" value="1"/>
</dbReference>
<gene>
    <name evidence="3" type="ORF">GBAR_LOCUS15937</name>
</gene>
<dbReference type="SUPFAM" id="SSF51604">
    <property type="entry name" value="Enolase C-terminal domain-like"/>
    <property type="match status" value="1"/>
</dbReference>
<dbReference type="GO" id="GO:0016829">
    <property type="term" value="F:lyase activity"/>
    <property type="evidence" value="ECO:0007669"/>
    <property type="project" value="UniProtKB-KW"/>
</dbReference>
<dbReference type="GO" id="GO:0009063">
    <property type="term" value="P:amino acid catabolic process"/>
    <property type="evidence" value="ECO:0007669"/>
    <property type="project" value="InterPro"/>
</dbReference>
<organism evidence="3 4">
    <name type="scientific">Geodia barretti</name>
    <name type="common">Barrett's horny sponge</name>
    <dbReference type="NCBI Taxonomy" id="519541"/>
    <lineage>
        <taxon>Eukaryota</taxon>
        <taxon>Metazoa</taxon>
        <taxon>Porifera</taxon>
        <taxon>Demospongiae</taxon>
        <taxon>Heteroscleromorpha</taxon>
        <taxon>Tetractinellida</taxon>
        <taxon>Astrophorina</taxon>
        <taxon>Geodiidae</taxon>
        <taxon>Geodia</taxon>
    </lineage>
</organism>
<dbReference type="InterPro" id="IPR034593">
    <property type="entry name" value="DgoD-like"/>
</dbReference>
<dbReference type="PANTHER" id="PTHR48080">
    <property type="entry name" value="D-GALACTONATE DEHYDRATASE-RELATED"/>
    <property type="match status" value="1"/>
</dbReference>